<proteinExistence type="predicted"/>
<evidence type="ECO:0000256" key="1">
    <source>
        <dbReference type="SAM" id="MobiDB-lite"/>
    </source>
</evidence>
<gene>
    <name evidence="2" type="ORF">BSAL_18165</name>
</gene>
<organism evidence="2 3">
    <name type="scientific">Bodo saltans</name>
    <name type="common">Flagellated protozoan</name>
    <dbReference type="NCBI Taxonomy" id="75058"/>
    <lineage>
        <taxon>Eukaryota</taxon>
        <taxon>Discoba</taxon>
        <taxon>Euglenozoa</taxon>
        <taxon>Kinetoplastea</taxon>
        <taxon>Metakinetoplastina</taxon>
        <taxon>Eubodonida</taxon>
        <taxon>Bodonidae</taxon>
        <taxon>Bodo</taxon>
    </lineage>
</organism>
<evidence type="ECO:0000313" key="2">
    <source>
        <dbReference type="EMBL" id="CUG88906.1"/>
    </source>
</evidence>
<reference evidence="3" key="1">
    <citation type="submission" date="2015-09" db="EMBL/GenBank/DDBJ databases">
        <authorList>
            <consortium name="Pathogen Informatics"/>
        </authorList>
    </citation>
    <scope>NUCLEOTIDE SEQUENCE [LARGE SCALE GENOMIC DNA]</scope>
    <source>
        <strain evidence="3">Lake Konstanz</strain>
    </source>
</reference>
<keyword evidence="3" id="KW-1185">Reference proteome</keyword>
<dbReference type="AlphaFoldDB" id="A0A0S4JBM5"/>
<dbReference type="EMBL" id="CYKH01001683">
    <property type="protein sequence ID" value="CUG88906.1"/>
    <property type="molecule type" value="Genomic_DNA"/>
</dbReference>
<sequence length="712" mass="79804">MRPATFQQQQQRKRRNTLITAVATLFVAACLLSYAAWSSPEPQTYAPPPTLSYEEMLLREERAENNRHRNNRAFTGWRPQSHSHNQYVRAATVETPVDSVVQCDDGLKYHDWFVTLLQDNFGRAVADAVYDPDLFNTMVTSLVHTGGTAYKWRELDDLSDPRDFSEMPTKPETFDTPAKMLWWAKRLTTAGLSKISRDVELQRLFIRLCTDPERKLKMKFLEKPTLQAMSAQIQYFHTVLQLMIDTNLTPETKLAYSALVKGHRGMDVLVLVSGWLNHTASSQDIHQLLESPDALAGVVNQRLQDLLRSTDEKKKVKPSQSIFPLNYEDKTYFESLQSNSKFWSMLRPTAGCSSTTRICEIAEGCRYVCNPEYLLHAGRRAASSSTEEVQKQPQPYQHRIIGMGSNNEYNWELSLLSLFGVSATTSSSSNISTTEEDEKRTTHVNDDASSTNRIGWLSAFDCANTVAAGDRQWNVPKLLQEATVGFAAASVCGGGSRKEASDYLAAKAMKALQLKFETTWGQEFIGQSVMRFKAHPQAIASAKQRLASGKDVDTIDKFTMSQKRSTSGKDLISPLWFDALTILKIDTAGAEWKFIPAWIRGELHGVGAHSPARAVEKGSTDVIDFAASASDFFTVSLFSLQFHRLGSSEDAHGYSAAGALRAHLLSLQVQGLGFIMVAHESDERGNCCYENTYVHVRHFIKSEVWMALRDDL</sequence>
<evidence type="ECO:0000313" key="3">
    <source>
        <dbReference type="Proteomes" id="UP000051952"/>
    </source>
</evidence>
<dbReference type="PROSITE" id="PS51257">
    <property type="entry name" value="PROKAR_LIPOPROTEIN"/>
    <property type="match status" value="1"/>
</dbReference>
<accession>A0A0S4JBM5</accession>
<protein>
    <submittedName>
        <fullName evidence="2">Membrane-associated protein, putative</fullName>
    </submittedName>
</protein>
<dbReference type="Proteomes" id="UP000051952">
    <property type="component" value="Unassembled WGS sequence"/>
</dbReference>
<dbReference type="VEuPathDB" id="TriTrypDB:BSAL_18165"/>
<name>A0A0S4JBM5_BODSA</name>
<feature type="region of interest" description="Disordered" evidence="1">
    <location>
        <begin position="426"/>
        <end position="446"/>
    </location>
</feature>
<feature type="compositionally biased region" description="Basic and acidic residues" evidence="1">
    <location>
        <begin position="437"/>
        <end position="446"/>
    </location>
</feature>